<evidence type="ECO:0000313" key="1">
    <source>
        <dbReference type="EMBL" id="KIN93881.1"/>
    </source>
</evidence>
<accession>A0A0C3J885</accession>
<gene>
    <name evidence="1" type="ORF">M404DRAFT_169923</name>
</gene>
<dbReference type="AlphaFoldDB" id="A0A0C3J885"/>
<name>A0A0C3J885_PISTI</name>
<feature type="non-terminal residue" evidence="1">
    <location>
        <position position="1"/>
    </location>
</feature>
<proteinExistence type="predicted"/>
<dbReference type="HOGENOM" id="CLU_090544_1_0_1"/>
<reference evidence="2" key="2">
    <citation type="submission" date="2015-01" db="EMBL/GenBank/DDBJ databases">
        <title>Evolutionary Origins and Diversification of the Mycorrhizal Mutualists.</title>
        <authorList>
            <consortium name="DOE Joint Genome Institute"/>
            <consortium name="Mycorrhizal Genomics Consortium"/>
            <person name="Kohler A."/>
            <person name="Kuo A."/>
            <person name="Nagy L.G."/>
            <person name="Floudas D."/>
            <person name="Copeland A."/>
            <person name="Barry K.W."/>
            <person name="Cichocki N."/>
            <person name="Veneault-Fourrey C."/>
            <person name="LaButti K."/>
            <person name="Lindquist E.A."/>
            <person name="Lipzen A."/>
            <person name="Lundell T."/>
            <person name="Morin E."/>
            <person name="Murat C."/>
            <person name="Riley R."/>
            <person name="Ohm R."/>
            <person name="Sun H."/>
            <person name="Tunlid A."/>
            <person name="Henrissat B."/>
            <person name="Grigoriev I.V."/>
            <person name="Hibbett D.S."/>
            <person name="Martin F."/>
        </authorList>
    </citation>
    <scope>NUCLEOTIDE SEQUENCE [LARGE SCALE GENOMIC DNA]</scope>
    <source>
        <strain evidence="2">Marx 270</strain>
    </source>
</reference>
<organism evidence="1 2">
    <name type="scientific">Pisolithus tinctorius Marx 270</name>
    <dbReference type="NCBI Taxonomy" id="870435"/>
    <lineage>
        <taxon>Eukaryota</taxon>
        <taxon>Fungi</taxon>
        <taxon>Dikarya</taxon>
        <taxon>Basidiomycota</taxon>
        <taxon>Agaricomycotina</taxon>
        <taxon>Agaricomycetes</taxon>
        <taxon>Agaricomycetidae</taxon>
        <taxon>Boletales</taxon>
        <taxon>Sclerodermatineae</taxon>
        <taxon>Pisolithaceae</taxon>
        <taxon>Pisolithus</taxon>
    </lineage>
</organism>
<protein>
    <submittedName>
        <fullName evidence="1">Uncharacterized protein</fullName>
    </submittedName>
</protein>
<reference evidence="1 2" key="1">
    <citation type="submission" date="2014-04" db="EMBL/GenBank/DDBJ databases">
        <authorList>
            <consortium name="DOE Joint Genome Institute"/>
            <person name="Kuo A."/>
            <person name="Kohler A."/>
            <person name="Costa M.D."/>
            <person name="Nagy L.G."/>
            <person name="Floudas D."/>
            <person name="Copeland A."/>
            <person name="Barry K.W."/>
            <person name="Cichocki N."/>
            <person name="Veneault-Fourrey C."/>
            <person name="LaButti K."/>
            <person name="Lindquist E.A."/>
            <person name="Lipzen A."/>
            <person name="Lundell T."/>
            <person name="Morin E."/>
            <person name="Murat C."/>
            <person name="Sun H."/>
            <person name="Tunlid A."/>
            <person name="Henrissat B."/>
            <person name="Grigoriev I.V."/>
            <person name="Hibbett D.S."/>
            <person name="Martin F."/>
            <person name="Nordberg H.P."/>
            <person name="Cantor M.N."/>
            <person name="Hua S.X."/>
        </authorList>
    </citation>
    <scope>NUCLEOTIDE SEQUENCE [LARGE SCALE GENOMIC DNA]</scope>
    <source>
        <strain evidence="1 2">Marx 270</strain>
    </source>
</reference>
<dbReference type="OrthoDB" id="3046524at2759"/>
<dbReference type="EMBL" id="KN832128">
    <property type="protein sequence ID" value="KIN93881.1"/>
    <property type="molecule type" value="Genomic_DNA"/>
</dbReference>
<evidence type="ECO:0000313" key="2">
    <source>
        <dbReference type="Proteomes" id="UP000054217"/>
    </source>
</evidence>
<dbReference type="InParanoid" id="A0A0C3J885"/>
<sequence length="132" mass="15211">EVPRSPLAGKPSQWYNDVRVIKNEPAVEVCEAKERLYVFDLARLRPVADGLDFFLRHREAGRGEVESEIFNRVRVELTFLRLRIQAVKPKPAKYLSDMLPVDNHADIQHIRKDSVDEALESSRGIGEAERHH</sequence>
<keyword evidence="2" id="KW-1185">Reference proteome</keyword>
<dbReference type="Proteomes" id="UP000054217">
    <property type="component" value="Unassembled WGS sequence"/>
</dbReference>